<dbReference type="InterPro" id="IPR027417">
    <property type="entry name" value="P-loop_NTPase"/>
</dbReference>
<dbReference type="SUPFAM" id="SSF52540">
    <property type="entry name" value="P-loop containing nucleoside triphosphate hydrolases"/>
    <property type="match status" value="1"/>
</dbReference>
<gene>
    <name evidence="1" type="ORF">EUA98_10915</name>
</gene>
<accession>A0A4Q5N4S2</accession>
<organism evidence="1 2">
    <name type="scientific">Pengzhenrongella frigida</name>
    <dbReference type="NCBI Taxonomy" id="1259133"/>
    <lineage>
        <taxon>Bacteria</taxon>
        <taxon>Bacillati</taxon>
        <taxon>Actinomycetota</taxon>
        <taxon>Actinomycetes</taxon>
        <taxon>Micrococcales</taxon>
        <taxon>Pengzhenrongella</taxon>
    </lineage>
</organism>
<name>A0A4Q5N4S2_9MICO</name>
<comment type="caution">
    <text evidence="1">The sequence shown here is derived from an EMBL/GenBank/DDBJ whole genome shotgun (WGS) entry which is preliminary data.</text>
</comment>
<evidence type="ECO:0000313" key="1">
    <source>
        <dbReference type="EMBL" id="RYV51011.1"/>
    </source>
</evidence>
<dbReference type="Proteomes" id="UP000293764">
    <property type="component" value="Unassembled WGS sequence"/>
</dbReference>
<protein>
    <submittedName>
        <fullName evidence="1">Zinc ribbon domain-containing protein</fullName>
    </submittedName>
</protein>
<sequence length="565" mass="63388">MPEMPSGQDLESLYTLRAEDLSAEELERWTGVVPGDESILRRLMGPGPKLLKGPRGSGKSNYLKRAFYRLKERDNVVVAYINYSQHLALEPLMLRSERAIEHFRQWLIYKIIIALEETLGDDTPADLKLLAKAGIAYINELQTTIGEAPKDTPPIIAPADLLGRIERWCGELGKARAVLLMDDAAHAFMHQQQREFFEVFRALRSRTVACKAAIYPGVTSYSPFFNVGHEAEEIEVWIRPDSPDYLNAMQSIYRARFPESLQSAVRPDLITMAAHASFGLPRNFLNILSDSVGSFEDDDEAESITAPTLPRLREAIRDNADRVRSLFGEVANKLPRYENFVSVGEEVYNAMIGEIRETNRQRPAGGPRYIGVALAQPWDADLTQVFSLLEYAGLIRRIGAVSRGRERYEKIQVHTSLLLAENALSQGRNPSADEANKALARQSADDFVRRQPEWLFTTDRASKCSLNLSPCPKCGSPRVSDDAVFCFKCGTALTEQSVYIELLASPIDRLNLPPLKLQRILELTNMKSVQDIMLDDGGGQLRTVKSIGRTWSARIKARADEYVTL</sequence>
<proteinExistence type="predicted"/>
<evidence type="ECO:0000313" key="2">
    <source>
        <dbReference type="Proteomes" id="UP000293764"/>
    </source>
</evidence>
<dbReference type="RefSeq" id="WP_130102716.1">
    <property type="nucleotide sequence ID" value="NZ_SDWW01000023.1"/>
</dbReference>
<dbReference type="AlphaFoldDB" id="A0A4Q5N4S2"/>
<dbReference type="OrthoDB" id="7788065at2"/>
<dbReference type="EMBL" id="SDWW01000023">
    <property type="protein sequence ID" value="RYV51011.1"/>
    <property type="molecule type" value="Genomic_DNA"/>
</dbReference>
<keyword evidence="2" id="KW-1185">Reference proteome</keyword>
<reference evidence="1 2" key="1">
    <citation type="submission" date="2019-01" db="EMBL/GenBank/DDBJ databases">
        <title>Novel species of Cellulomonas.</title>
        <authorList>
            <person name="Liu Q."/>
            <person name="Xin Y.-H."/>
        </authorList>
    </citation>
    <scope>NUCLEOTIDE SEQUENCE [LARGE SCALE GENOMIC DNA]</scope>
    <source>
        <strain evidence="1 2">HLT2-17</strain>
    </source>
</reference>